<evidence type="ECO:0000256" key="9">
    <source>
        <dbReference type="SAM" id="MobiDB-lite"/>
    </source>
</evidence>
<evidence type="ECO:0000256" key="2">
    <source>
        <dbReference type="ARBA" id="ARBA00009063"/>
    </source>
</evidence>
<sequence length="348" mass="37515">MPLPQPASLRDRTPEFLAIAERLQRQPGFSPASTSGTASNGTGPGGQASTSGNKTAHGSEFARRAADIGHGIHRTSLKLQKLAQLAKRTSAFDDPAQEVDDLTGVIKQDIQGLNNAIADLQRLSTRGRGDDRSNKQVADHSHTVVDNLRSRLKDTTATFRDVLTARTDSLKHHRERRQLFTSNTDPEAVLPLLARQRTATTSTSPAPAPAMPLSPAPAVGSSIASTAAATPSFLAASPATQMAQQQQQMQMLAPQDTYLSSRAEALRNVENTIVELGTIFNKLSELVAEQGELAIRIDENVEDTLSNVNAAQAQLLKYLNGLQSNRWLVLKVLGVLLVFLVLFVMFIA</sequence>
<dbReference type="GO" id="GO:0006906">
    <property type="term" value="P:vesicle fusion"/>
    <property type="evidence" value="ECO:0007669"/>
    <property type="project" value="TreeGrafter"/>
</dbReference>
<evidence type="ECO:0000313" key="13">
    <source>
        <dbReference type="Proteomes" id="UP000001058"/>
    </source>
</evidence>
<keyword evidence="8 10" id="KW-0472">Membrane</keyword>
<keyword evidence="5" id="KW-0653">Protein transport</keyword>
<reference evidence="12 13" key="1">
    <citation type="journal article" date="2010" name="Science">
        <title>Genomic analysis of organismal complexity in the multicellular green alga Volvox carteri.</title>
        <authorList>
            <person name="Prochnik S.E."/>
            <person name="Umen J."/>
            <person name="Nedelcu A.M."/>
            <person name="Hallmann A."/>
            <person name="Miller S.M."/>
            <person name="Nishii I."/>
            <person name="Ferris P."/>
            <person name="Kuo A."/>
            <person name="Mitros T."/>
            <person name="Fritz-Laylin L.K."/>
            <person name="Hellsten U."/>
            <person name="Chapman J."/>
            <person name="Simakov O."/>
            <person name="Rensing S.A."/>
            <person name="Terry A."/>
            <person name="Pangilinan J."/>
            <person name="Kapitonov V."/>
            <person name="Jurka J."/>
            <person name="Salamov A."/>
            <person name="Shapiro H."/>
            <person name="Schmutz J."/>
            <person name="Grimwood J."/>
            <person name="Lindquist E."/>
            <person name="Lucas S."/>
            <person name="Grigoriev I.V."/>
            <person name="Schmitt R."/>
            <person name="Kirk D."/>
            <person name="Rokhsar D.S."/>
        </authorList>
    </citation>
    <scope>NUCLEOTIDE SEQUENCE [LARGE SCALE GENOMIC DNA]</scope>
    <source>
        <strain evidence="13">f. Nagariensis / Eve</strain>
    </source>
</reference>
<dbReference type="InterPro" id="IPR021538">
    <property type="entry name" value="Syntaxin-5_N"/>
</dbReference>
<dbReference type="GO" id="GO:0006888">
    <property type="term" value="P:endoplasmic reticulum to Golgi vesicle-mediated transport"/>
    <property type="evidence" value="ECO:0007669"/>
    <property type="project" value="TreeGrafter"/>
</dbReference>
<dbReference type="FunCoup" id="D8U0X5">
    <property type="interactions" value="1901"/>
</dbReference>
<evidence type="ECO:0000259" key="11">
    <source>
        <dbReference type="PROSITE" id="PS50192"/>
    </source>
</evidence>
<keyword evidence="7" id="KW-0175">Coiled coil</keyword>
<evidence type="ECO:0000256" key="7">
    <source>
        <dbReference type="ARBA" id="ARBA00023054"/>
    </source>
</evidence>
<evidence type="ECO:0000256" key="1">
    <source>
        <dbReference type="ARBA" id="ARBA00004211"/>
    </source>
</evidence>
<name>D8U0X5_VOLCA</name>
<dbReference type="GO" id="GO:0000149">
    <property type="term" value="F:SNARE binding"/>
    <property type="evidence" value="ECO:0007669"/>
    <property type="project" value="TreeGrafter"/>
</dbReference>
<dbReference type="PROSITE" id="PS00914">
    <property type="entry name" value="SYNTAXIN"/>
    <property type="match status" value="1"/>
</dbReference>
<accession>D8U0X5</accession>
<dbReference type="EMBL" id="GL378349">
    <property type="protein sequence ID" value="EFJ46714.1"/>
    <property type="molecule type" value="Genomic_DNA"/>
</dbReference>
<dbReference type="InterPro" id="IPR006012">
    <property type="entry name" value="Syntaxin/epimorphin_CS"/>
</dbReference>
<dbReference type="OrthoDB" id="421009at2759"/>
<dbReference type="GO" id="GO:0048278">
    <property type="term" value="P:vesicle docking"/>
    <property type="evidence" value="ECO:0007669"/>
    <property type="project" value="TreeGrafter"/>
</dbReference>
<feature type="compositionally biased region" description="Polar residues" evidence="9">
    <location>
        <begin position="31"/>
        <end position="56"/>
    </location>
</feature>
<dbReference type="CDD" id="cd15844">
    <property type="entry name" value="SNARE_syntaxin5"/>
    <property type="match status" value="1"/>
</dbReference>
<organism evidence="13">
    <name type="scientific">Volvox carteri f. nagariensis</name>
    <dbReference type="NCBI Taxonomy" id="3068"/>
    <lineage>
        <taxon>Eukaryota</taxon>
        <taxon>Viridiplantae</taxon>
        <taxon>Chlorophyta</taxon>
        <taxon>core chlorophytes</taxon>
        <taxon>Chlorophyceae</taxon>
        <taxon>CS clade</taxon>
        <taxon>Chlamydomonadales</taxon>
        <taxon>Volvocaceae</taxon>
        <taxon>Volvox</taxon>
    </lineage>
</organism>
<dbReference type="STRING" id="3068.D8U0X5"/>
<dbReference type="GO" id="GO:0031201">
    <property type="term" value="C:SNARE complex"/>
    <property type="evidence" value="ECO:0007669"/>
    <property type="project" value="TreeGrafter"/>
</dbReference>
<dbReference type="InterPro" id="IPR045242">
    <property type="entry name" value="Syntaxin"/>
</dbReference>
<dbReference type="Pfam" id="PF05739">
    <property type="entry name" value="SNARE"/>
    <property type="match status" value="1"/>
</dbReference>
<feature type="transmembrane region" description="Helical" evidence="10">
    <location>
        <begin position="327"/>
        <end position="347"/>
    </location>
</feature>
<proteinExistence type="inferred from homology"/>
<evidence type="ECO:0000256" key="5">
    <source>
        <dbReference type="ARBA" id="ARBA00022927"/>
    </source>
</evidence>
<dbReference type="PROSITE" id="PS50192">
    <property type="entry name" value="T_SNARE"/>
    <property type="match status" value="1"/>
</dbReference>
<dbReference type="Proteomes" id="UP000001058">
    <property type="component" value="Unassembled WGS sequence"/>
</dbReference>
<keyword evidence="6 10" id="KW-1133">Transmembrane helix</keyword>
<dbReference type="AlphaFoldDB" id="D8U0X5"/>
<dbReference type="GeneID" id="9628403"/>
<dbReference type="InterPro" id="IPR000727">
    <property type="entry name" value="T_SNARE_dom"/>
</dbReference>
<dbReference type="eggNOG" id="KOG0812">
    <property type="taxonomic scope" value="Eukaryota"/>
</dbReference>
<feature type="region of interest" description="Disordered" evidence="9">
    <location>
        <begin position="23"/>
        <end position="57"/>
    </location>
</feature>
<evidence type="ECO:0000256" key="3">
    <source>
        <dbReference type="ARBA" id="ARBA00022448"/>
    </source>
</evidence>
<dbReference type="InParanoid" id="D8U0X5"/>
<dbReference type="GO" id="GO:0005484">
    <property type="term" value="F:SNAP receptor activity"/>
    <property type="evidence" value="ECO:0007669"/>
    <property type="project" value="InterPro"/>
</dbReference>
<feature type="domain" description="T-SNARE coiled-coil homology" evidence="11">
    <location>
        <begin position="256"/>
        <end position="318"/>
    </location>
</feature>
<dbReference type="GO" id="GO:0006886">
    <property type="term" value="P:intracellular protein transport"/>
    <property type="evidence" value="ECO:0007669"/>
    <property type="project" value="InterPro"/>
</dbReference>
<evidence type="ECO:0000256" key="10">
    <source>
        <dbReference type="SAM" id="Phobius"/>
    </source>
</evidence>
<comment type="subcellular location">
    <subcellularLocation>
        <location evidence="1">Membrane</location>
        <topology evidence="1">Single-pass type IV membrane protein</topology>
    </subcellularLocation>
</comment>
<evidence type="ECO:0000313" key="12">
    <source>
        <dbReference type="EMBL" id="EFJ46714.1"/>
    </source>
</evidence>
<comment type="similarity">
    <text evidence="2">Belongs to the syntaxin family.</text>
</comment>
<dbReference type="RefSeq" id="XP_002952243.1">
    <property type="nucleotide sequence ID" value="XM_002952197.1"/>
</dbReference>
<keyword evidence="4 10" id="KW-0812">Transmembrane</keyword>
<dbReference type="Gene3D" id="1.20.58.70">
    <property type="match status" value="1"/>
</dbReference>
<dbReference type="GO" id="GO:0000139">
    <property type="term" value="C:Golgi membrane"/>
    <property type="evidence" value="ECO:0007669"/>
    <property type="project" value="TreeGrafter"/>
</dbReference>
<gene>
    <name evidence="12" type="primary">syp3</name>
    <name evidence="12" type="ORF">VOLCADRAFT_81752</name>
</gene>
<protein>
    <submittedName>
        <fullName evidence="12">Qa-SNARE, Sed5/Syntaxin5-family</fullName>
    </submittedName>
</protein>
<dbReference type="SMART" id="SM00397">
    <property type="entry name" value="t_SNARE"/>
    <property type="match status" value="1"/>
</dbReference>
<evidence type="ECO:0000256" key="6">
    <source>
        <dbReference type="ARBA" id="ARBA00022989"/>
    </source>
</evidence>
<keyword evidence="13" id="KW-1185">Reference proteome</keyword>
<evidence type="ECO:0000256" key="4">
    <source>
        <dbReference type="ARBA" id="ARBA00022692"/>
    </source>
</evidence>
<dbReference type="KEGG" id="vcn:VOLCADRAFT_81752"/>
<dbReference type="PANTHER" id="PTHR19957">
    <property type="entry name" value="SYNTAXIN"/>
    <property type="match status" value="1"/>
</dbReference>
<keyword evidence="3" id="KW-0813">Transport</keyword>
<dbReference type="PANTHER" id="PTHR19957:SF3">
    <property type="entry name" value="SYNTAXIN-5"/>
    <property type="match status" value="1"/>
</dbReference>
<dbReference type="InterPro" id="IPR010989">
    <property type="entry name" value="SNARE"/>
</dbReference>
<dbReference type="SUPFAM" id="SSF47661">
    <property type="entry name" value="t-snare proteins"/>
    <property type="match status" value="1"/>
</dbReference>
<evidence type="ECO:0000256" key="8">
    <source>
        <dbReference type="ARBA" id="ARBA00023136"/>
    </source>
</evidence>
<dbReference type="Pfam" id="PF11416">
    <property type="entry name" value="Syntaxin-5_N"/>
    <property type="match status" value="1"/>
</dbReference>